<evidence type="ECO:0008006" key="5">
    <source>
        <dbReference type="Google" id="ProtNLM"/>
    </source>
</evidence>
<name>A0ABN9KSR8_9NEOB</name>
<accession>A0ABN9KSR8</accession>
<dbReference type="Pfam" id="PF17517">
    <property type="entry name" value="IgGFc_binding"/>
    <property type="match status" value="1"/>
</dbReference>
<protein>
    <recommendedName>
        <fullName evidence="5">Tc1-like transposase DDE domain-containing protein</fullName>
    </recommendedName>
</protein>
<comment type="caution">
    <text evidence="3">The sequence shown here is derived from an EMBL/GenBank/DDBJ whole genome shotgun (WGS) entry which is preliminary data.</text>
</comment>
<feature type="domain" description="Tc1-like transposase DDE" evidence="1">
    <location>
        <begin position="3"/>
        <end position="46"/>
    </location>
</feature>
<organism evidence="3 4">
    <name type="scientific">Ranitomeya imitator</name>
    <name type="common">mimic poison frog</name>
    <dbReference type="NCBI Taxonomy" id="111125"/>
    <lineage>
        <taxon>Eukaryota</taxon>
        <taxon>Metazoa</taxon>
        <taxon>Chordata</taxon>
        <taxon>Craniata</taxon>
        <taxon>Vertebrata</taxon>
        <taxon>Euteleostomi</taxon>
        <taxon>Amphibia</taxon>
        <taxon>Batrachia</taxon>
        <taxon>Anura</taxon>
        <taxon>Neobatrachia</taxon>
        <taxon>Hyloidea</taxon>
        <taxon>Dendrobatidae</taxon>
        <taxon>Dendrobatinae</taxon>
        <taxon>Ranitomeya</taxon>
    </lineage>
</organism>
<gene>
    <name evidence="3" type="ORF">RIMI_LOCUS1739427</name>
</gene>
<dbReference type="Gene3D" id="3.30.420.10">
    <property type="entry name" value="Ribonuclease H-like superfamily/Ribonuclease H"/>
    <property type="match status" value="1"/>
</dbReference>
<dbReference type="Pfam" id="PF13358">
    <property type="entry name" value="DDE_3"/>
    <property type="match status" value="1"/>
</dbReference>
<evidence type="ECO:0000313" key="4">
    <source>
        <dbReference type="Proteomes" id="UP001176940"/>
    </source>
</evidence>
<dbReference type="PANTHER" id="PTHR46534:SF2">
    <property type="entry name" value="VWFD DOMAIN-CONTAINING PROTEIN"/>
    <property type="match status" value="1"/>
</dbReference>
<sequence>MEWFTNKRIQVLEWPRHSPDLNPIENLWKELKTAVHKRSPSNLTELELFAKEERARISVSRCTRLIETNPKRLVIAAKGAQQSSSSVFMGEQFVTSFLEVLPVGTYYTQFNLVLHGLSCCTLVNITVKGTSFHQSYTLQQGEMMNVTLPSSAMLAGSDISPSGIVLISANDSICVISEAWATDGYDYSYLYPVELLDLQYYVITPNSVLPGNSQFAILSLITETLVTVTLQGGPVMFGGMSLSSGSSMTFKLPVFQAAQFQKYGGDLTGSFIQADKPIVVLSGHQIFQRYPRYNFGYMYEQLLPVSSWDKSYLVPPPSVPLRKDDIIYVIASQSTSVKVYNTSGVVASKSLGQGEVLTQPISTSALYIDSDHDVMVVIICSGSANYGGTLLKPFMSIVMPISKFQTSQLVHAPSGLTTLVQVLSISGQTRGVTMDGLSFPSNATWDDTMFKPWKYSWVQVTVSVGSHYIQQLSKKEVWVMSYSFSGLLIYVFQCYAGPLHQDNLVGL</sequence>
<dbReference type="InterPro" id="IPR036397">
    <property type="entry name" value="RNaseH_sf"/>
</dbReference>
<dbReference type="EMBL" id="CAUEEQ010002291">
    <property type="protein sequence ID" value="CAJ0922418.1"/>
    <property type="molecule type" value="Genomic_DNA"/>
</dbReference>
<proteinExistence type="predicted"/>
<evidence type="ECO:0000259" key="2">
    <source>
        <dbReference type="Pfam" id="PF17517"/>
    </source>
</evidence>
<dbReference type="InterPro" id="IPR035234">
    <property type="entry name" value="IgGFc-bd_N"/>
</dbReference>
<dbReference type="Proteomes" id="UP001176940">
    <property type="component" value="Unassembled WGS sequence"/>
</dbReference>
<feature type="domain" description="IgGFc-binding protein N-terminal" evidence="2">
    <location>
        <begin position="188"/>
        <end position="482"/>
    </location>
</feature>
<dbReference type="PANTHER" id="PTHR46534">
    <property type="entry name" value="IGGFC_BINDING DOMAIN-CONTAINING PROTEIN"/>
    <property type="match status" value="1"/>
</dbReference>
<evidence type="ECO:0000313" key="3">
    <source>
        <dbReference type="EMBL" id="CAJ0922418.1"/>
    </source>
</evidence>
<keyword evidence="4" id="KW-1185">Reference proteome</keyword>
<reference evidence="3" key="1">
    <citation type="submission" date="2023-07" db="EMBL/GenBank/DDBJ databases">
        <authorList>
            <person name="Stuckert A."/>
        </authorList>
    </citation>
    <scope>NUCLEOTIDE SEQUENCE</scope>
</reference>
<evidence type="ECO:0000259" key="1">
    <source>
        <dbReference type="Pfam" id="PF13358"/>
    </source>
</evidence>
<dbReference type="InterPro" id="IPR038717">
    <property type="entry name" value="Tc1-like_DDE_dom"/>
</dbReference>